<accession>A0A835GEL9</accession>
<reference evidence="1" key="1">
    <citation type="submission" date="2020-08" db="EMBL/GenBank/DDBJ databases">
        <title>Spodoptera exigua strain:BAW_Kor-Di-RS1 Genome sequencing and assembly.</title>
        <authorList>
            <person name="Kim J."/>
            <person name="Nam H.Y."/>
            <person name="Kwon M."/>
            <person name="Choi J.H."/>
            <person name="Cho S.R."/>
            <person name="Kim G.-H."/>
        </authorList>
    </citation>
    <scope>NUCLEOTIDE SEQUENCE</scope>
    <source>
        <strain evidence="1">BAW_Kor-Di-RS1</strain>
        <tissue evidence="1">Whole-body</tissue>
    </source>
</reference>
<evidence type="ECO:0000313" key="1">
    <source>
        <dbReference type="EMBL" id="KAF9413099.1"/>
    </source>
</evidence>
<gene>
    <name evidence="1" type="ORF">HW555_008541</name>
</gene>
<keyword evidence="2" id="KW-1185">Reference proteome</keyword>
<dbReference type="Proteomes" id="UP000648187">
    <property type="component" value="Unassembled WGS sequence"/>
</dbReference>
<name>A0A835GEL9_SPOEX</name>
<proteinExistence type="predicted"/>
<dbReference type="AlphaFoldDB" id="A0A835GEL9"/>
<feature type="non-terminal residue" evidence="1">
    <location>
        <position position="1"/>
    </location>
</feature>
<dbReference type="EMBL" id="JACKWZ010000169">
    <property type="protein sequence ID" value="KAF9413099.1"/>
    <property type="molecule type" value="Genomic_DNA"/>
</dbReference>
<protein>
    <submittedName>
        <fullName evidence="1">Uncharacterized protein</fullName>
    </submittedName>
</protein>
<evidence type="ECO:0000313" key="2">
    <source>
        <dbReference type="Proteomes" id="UP000648187"/>
    </source>
</evidence>
<feature type="non-terminal residue" evidence="1">
    <location>
        <position position="75"/>
    </location>
</feature>
<comment type="caution">
    <text evidence="1">The sequence shown here is derived from an EMBL/GenBank/DDBJ whole genome shotgun (WGS) entry which is preliminary data.</text>
</comment>
<organism evidence="1 2">
    <name type="scientific">Spodoptera exigua</name>
    <name type="common">Beet armyworm</name>
    <name type="synonym">Noctua fulgens</name>
    <dbReference type="NCBI Taxonomy" id="7107"/>
    <lineage>
        <taxon>Eukaryota</taxon>
        <taxon>Metazoa</taxon>
        <taxon>Ecdysozoa</taxon>
        <taxon>Arthropoda</taxon>
        <taxon>Hexapoda</taxon>
        <taxon>Insecta</taxon>
        <taxon>Pterygota</taxon>
        <taxon>Neoptera</taxon>
        <taxon>Endopterygota</taxon>
        <taxon>Lepidoptera</taxon>
        <taxon>Glossata</taxon>
        <taxon>Ditrysia</taxon>
        <taxon>Noctuoidea</taxon>
        <taxon>Noctuidae</taxon>
        <taxon>Amphipyrinae</taxon>
        <taxon>Spodoptera</taxon>
    </lineage>
</organism>
<sequence length="75" mass="8765">RLHNQLLMEPTSTGITETLYRFQEPGVICSCDGWREEITRLEACLDRLKLQREDLGAYYNEGKRNDATTALWFNI</sequence>